<name>A0ACB6QHU7_9PLEO</name>
<gene>
    <name evidence="1" type="ORF">BDR25DRAFT_345462</name>
</gene>
<protein>
    <submittedName>
        <fullName evidence="1">Phenylalanine ammonia-lyase</fullName>
    </submittedName>
</protein>
<comment type="caution">
    <text evidence="1">The sequence shown here is derived from an EMBL/GenBank/DDBJ whole genome shotgun (WGS) entry which is preliminary data.</text>
</comment>
<proteinExistence type="predicted"/>
<dbReference type="Proteomes" id="UP000799755">
    <property type="component" value="Unassembled WGS sequence"/>
</dbReference>
<dbReference type="EMBL" id="MU003524">
    <property type="protein sequence ID" value="KAF2466548.1"/>
    <property type="molecule type" value="Genomic_DNA"/>
</dbReference>
<keyword evidence="2" id="KW-1185">Reference proteome</keyword>
<evidence type="ECO:0000313" key="1">
    <source>
        <dbReference type="EMBL" id="KAF2466548.1"/>
    </source>
</evidence>
<evidence type="ECO:0000313" key="2">
    <source>
        <dbReference type="Proteomes" id="UP000799755"/>
    </source>
</evidence>
<organism evidence="1 2">
    <name type="scientific">Lindgomyces ingoldianus</name>
    <dbReference type="NCBI Taxonomy" id="673940"/>
    <lineage>
        <taxon>Eukaryota</taxon>
        <taxon>Fungi</taxon>
        <taxon>Dikarya</taxon>
        <taxon>Ascomycota</taxon>
        <taxon>Pezizomycotina</taxon>
        <taxon>Dothideomycetes</taxon>
        <taxon>Pleosporomycetidae</taxon>
        <taxon>Pleosporales</taxon>
        <taxon>Lindgomycetaceae</taxon>
        <taxon>Lindgomyces</taxon>
    </lineage>
</organism>
<sequence length="720" mass="77346">MPGKETKPNRLPHSSLVCAGWRRLLDHRLLPAPLVVDGEALGLVDVTAVARYGIEGALTSDETVLKRIEKSVDLLDEQLNQGETVYGVNTGYGGSADVRCSAYDMRTLQRALLQHLHCGVLPAPVGSGEPFSMSLKEEWVRAAILIRANSLARGHSAVRPQIVRSLLALLKHNITPLIPLRGSISASGDLSPLSYIAGALEGNPGIYCWVGPPHSRYLVPATEALASINLLPTVFGPKEGLGLVNGTAVSCAVATLTLHSIHNLLSLSQLLAAMNVEAKLGTSTSFAPFISAIRPHPGQAEVASTILSALAGSKLAEPLFEQHPTSTHGLFQDRYSLRTVPQWLGPFIEDLLLAHQQLSIELNSTTDNPLLDPEPGNIYHGGNFQAVSVTSAMEKSRLAAQAIGRMLFAQFTELLNPATNRGLPPSLCADDPSTSFTMKGLDVAMASYMSELSFLGNPVHNHVVSAEMGNQALNSLALISARYTDTAVDILSLMCATSLYAICQALDLRAMAKIFQDKLVAELRPAVISPVFKTLDAKSCYRVTRIVCLYIANEMPKTTTMDTKPRFEKIMDGVYGELVGDFAALKKDEGTDVDLQTLVEFSTNAAAFATTLFNSVREEYFVNGDATPLLGRASKQLYTFVRKDLRVPMHRGVADHPVSAPSVPGIPIVNGEGGGDEWRKKTVGHWVSVIHEAIKGGKIMDVVVGILEEGARTQEGLAGA</sequence>
<accession>A0ACB6QHU7</accession>
<reference evidence="1" key="1">
    <citation type="journal article" date="2020" name="Stud. Mycol.">
        <title>101 Dothideomycetes genomes: a test case for predicting lifestyles and emergence of pathogens.</title>
        <authorList>
            <person name="Haridas S."/>
            <person name="Albert R."/>
            <person name="Binder M."/>
            <person name="Bloem J."/>
            <person name="Labutti K."/>
            <person name="Salamov A."/>
            <person name="Andreopoulos B."/>
            <person name="Baker S."/>
            <person name="Barry K."/>
            <person name="Bills G."/>
            <person name="Bluhm B."/>
            <person name="Cannon C."/>
            <person name="Castanera R."/>
            <person name="Culley D."/>
            <person name="Daum C."/>
            <person name="Ezra D."/>
            <person name="Gonzalez J."/>
            <person name="Henrissat B."/>
            <person name="Kuo A."/>
            <person name="Liang C."/>
            <person name="Lipzen A."/>
            <person name="Lutzoni F."/>
            <person name="Magnuson J."/>
            <person name="Mondo S."/>
            <person name="Nolan M."/>
            <person name="Ohm R."/>
            <person name="Pangilinan J."/>
            <person name="Park H.-J."/>
            <person name="Ramirez L."/>
            <person name="Alfaro M."/>
            <person name="Sun H."/>
            <person name="Tritt A."/>
            <person name="Yoshinaga Y."/>
            <person name="Zwiers L.-H."/>
            <person name="Turgeon B."/>
            <person name="Goodwin S."/>
            <person name="Spatafora J."/>
            <person name="Crous P."/>
            <person name="Grigoriev I."/>
        </authorList>
    </citation>
    <scope>NUCLEOTIDE SEQUENCE</scope>
    <source>
        <strain evidence="1">ATCC 200398</strain>
    </source>
</reference>